<evidence type="ECO:0000256" key="1">
    <source>
        <dbReference type="ARBA" id="ARBA00010254"/>
    </source>
</evidence>
<dbReference type="NCBIfam" id="TIGR03635">
    <property type="entry name" value="uS17_bact"/>
    <property type="match status" value="1"/>
</dbReference>
<dbReference type="PROSITE" id="PS00056">
    <property type="entry name" value="RIBOSOMAL_S17"/>
    <property type="match status" value="1"/>
</dbReference>
<reference evidence="8 9" key="1">
    <citation type="submission" date="2018-05" db="EMBL/GenBank/DDBJ databases">
        <title>Genomic Encyclopedia of Type Strains, Phase IV (KMG-IV): sequencing the most valuable type-strain genomes for metagenomic binning, comparative biology and taxonomic classification.</title>
        <authorList>
            <person name="Goeker M."/>
        </authorList>
    </citation>
    <scope>NUCLEOTIDE SEQUENCE [LARGE SCALE GENOMIC DNA]</scope>
    <source>
        <strain evidence="8 9">DSM 24906</strain>
    </source>
</reference>
<evidence type="ECO:0000256" key="7">
    <source>
        <dbReference type="RuleBase" id="RU003872"/>
    </source>
</evidence>
<dbReference type="SUPFAM" id="SSF50249">
    <property type="entry name" value="Nucleic acid-binding proteins"/>
    <property type="match status" value="1"/>
</dbReference>
<dbReference type="NCBIfam" id="NF004123">
    <property type="entry name" value="PRK05610.1"/>
    <property type="match status" value="1"/>
</dbReference>
<comment type="similarity">
    <text evidence="1 6 7">Belongs to the universal ribosomal protein uS17 family.</text>
</comment>
<dbReference type="InterPro" id="IPR019984">
    <property type="entry name" value="Ribosomal_uS17_bact/chlr"/>
</dbReference>
<organism evidence="8 9">
    <name type="scientific">Oceanotoga teriensis</name>
    <dbReference type="NCBI Taxonomy" id="515440"/>
    <lineage>
        <taxon>Bacteria</taxon>
        <taxon>Thermotogati</taxon>
        <taxon>Thermotogota</taxon>
        <taxon>Thermotogae</taxon>
        <taxon>Petrotogales</taxon>
        <taxon>Petrotogaceae</taxon>
        <taxon>Oceanotoga</taxon>
    </lineage>
</organism>
<evidence type="ECO:0000256" key="3">
    <source>
        <dbReference type="ARBA" id="ARBA00022884"/>
    </source>
</evidence>
<protein>
    <recommendedName>
        <fullName evidence="6">Small ribosomal subunit protein uS17</fullName>
    </recommendedName>
</protein>
<dbReference type="Proteomes" id="UP000245921">
    <property type="component" value="Unassembled WGS sequence"/>
</dbReference>
<name>A0AA45C661_9BACT</name>
<evidence type="ECO:0000256" key="2">
    <source>
        <dbReference type="ARBA" id="ARBA00022730"/>
    </source>
</evidence>
<sequence length="100" mass="11404">MPKRKIIGKVVSDKMDKTIVVKVDDLVKHPVYKKTIKRSKKYHAHDEANEASIGDIVEIEECRPISKTVKFNLIRVVKKDIFASEEETPETVEEILGGEN</sequence>
<dbReference type="GO" id="GO:0022627">
    <property type="term" value="C:cytosolic small ribosomal subunit"/>
    <property type="evidence" value="ECO:0007669"/>
    <property type="project" value="UniProtKB-UniRule"/>
</dbReference>
<dbReference type="GO" id="GO:0006412">
    <property type="term" value="P:translation"/>
    <property type="evidence" value="ECO:0007669"/>
    <property type="project" value="UniProtKB-UniRule"/>
</dbReference>
<keyword evidence="4 6" id="KW-0689">Ribosomal protein</keyword>
<dbReference type="Gene3D" id="2.40.50.140">
    <property type="entry name" value="Nucleic acid-binding proteins"/>
    <property type="match status" value="1"/>
</dbReference>
<evidence type="ECO:0000256" key="6">
    <source>
        <dbReference type="HAMAP-Rule" id="MF_01345"/>
    </source>
</evidence>
<dbReference type="PRINTS" id="PR00973">
    <property type="entry name" value="RIBOSOMALS17"/>
</dbReference>
<keyword evidence="9" id="KW-1185">Reference proteome</keyword>
<evidence type="ECO:0000313" key="8">
    <source>
        <dbReference type="EMBL" id="PWJ90612.1"/>
    </source>
</evidence>
<dbReference type="InterPro" id="IPR019979">
    <property type="entry name" value="Ribosomal_uS17_CS"/>
</dbReference>
<proteinExistence type="inferred from homology"/>
<dbReference type="InterPro" id="IPR012340">
    <property type="entry name" value="NA-bd_OB-fold"/>
</dbReference>
<accession>A0AA45C661</accession>
<comment type="caution">
    <text evidence="8">The sequence shown here is derived from an EMBL/GenBank/DDBJ whole genome shotgun (WGS) entry which is preliminary data.</text>
</comment>
<dbReference type="InterPro" id="IPR000266">
    <property type="entry name" value="Ribosomal_uS17"/>
</dbReference>
<gene>
    <name evidence="6" type="primary">rpsQ</name>
    <name evidence="8" type="ORF">C7380_11282</name>
</gene>
<dbReference type="GO" id="GO:0019843">
    <property type="term" value="F:rRNA binding"/>
    <property type="evidence" value="ECO:0007669"/>
    <property type="project" value="UniProtKB-UniRule"/>
</dbReference>
<dbReference type="EMBL" id="QGGI01000012">
    <property type="protein sequence ID" value="PWJ90612.1"/>
    <property type="molecule type" value="Genomic_DNA"/>
</dbReference>
<dbReference type="PANTHER" id="PTHR10744:SF1">
    <property type="entry name" value="SMALL RIBOSOMAL SUBUNIT PROTEIN US17M"/>
    <property type="match status" value="1"/>
</dbReference>
<evidence type="ECO:0000256" key="4">
    <source>
        <dbReference type="ARBA" id="ARBA00022980"/>
    </source>
</evidence>
<keyword evidence="2 6" id="KW-0699">rRNA-binding</keyword>
<keyword evidence="3 6" id="KW-0694">RNA-binding</keyword>
<comment type="subunit">
    <text evidence="6">Part of the 30S ribosomal subunit.</text>
</comment>
<dbReference type="RefSeq" id="WP_109605190.1">
    <property type="nucleotide sequence ID" value="NZ_QGGI01000012.1"/>
</dbReference>
<dbReference type="HAMAP" id="MF_01345_B">
    <property type="entry name" value="Ribosomal_uS17_B"/>
    <property type="match status" value="1"/>
</dbReference>
<evidence type="ECO:0000313" key="9">
    <source>
        <dbReference type="Proteomes" id="UP000245921"/>
    </source>
</evidence>
<evidence type="ECO:0000256" key="5">
    <source>
        <dbReference type="ARBA" id="ARBA00023274"/>
    </source>
</evidence>
<dbReference type="AlphaFoldDB" id="A0AA45C661"/>
<dbReference type="PANTHER" id="PTHR10744">
    <property type="entry name" value="40S RIBOSOMAL PROTEIN S11 FAMILY MEMBER"/>
    <property type="match status" value="1"/>
</dbReference>
<keyword evidence="5 6" id="KW-0687">Ribonucleoprotein</keyword>
<dbReference type="GO" id="GO:0003735">
    <property type="term" value="F:structural constituent of ribosome"/>
    <property type="evidence" value="ECO:0007669"/>
    <property type="project" value="UniProtKB-UniRule"/>
</dbReference>
<dbReference type="CDD" id="cd00364">
    <property type="entry name" value="Ribosomal_uS17"/>
    <property type="match status" value="1"/>
</dbReference>
<dbReference type="Pfam" id="PF00366">
    <property type="entry name" value="Ribosomal_S17"/>
    <property type="match status" value="1"/>
</dbReference>
<comment type="function">
    <text evidence="6">One of the primary rRNA binding proteins, it binds specifically to the 5'-end of 16S ribosomal RNA.</text>
</comment>